<dbReference type="Gene3D" id="2.40.40.20">
    <property type="match status" value="1"/>
</dbReference>
<name>A0ABT5C310_9BACT</name>
<evidence type="ECO:0000256" key="2">
    <source>
        <dbReference type="ARBA" id="ARBA00001966"/>
    </source>
</evidence>
<gene>
    <name evidence="13" type="ORF">POL72_23820</name>
</gene>
<dbReference type="EMBL" id="JAQNDK010000002">
    <property type="protein sequence ID" value="MDC0680788.1"/>
    <property type="molecule type" value="Genomic_DNA"/>
</dbReference>
<dbReference type="SMART" id="SM00926">
    <property type="entry name" value="Molybdop_Fe4S4"/>
    <property type="match status" value="1"/>
</dbReference>
<reference evidence="13 14" key="1">
    <citation type="submission" date="2023-01" db="EMBL/GenBank/DDBJ databases">
        <title>Minimal conservation of predation-associated metabolite biosynthetic gene clusters underscores biosynthetic potential of Myxococcota including descriptions for ten novel species: Archangium lansinium sp. nov., Myxococcus landrumus sp. nov., Nannocystis bai.</title>
        <authorList>
            <person name="Ahearne A."/>
            <person name="Stevens C."/>
            <person name="Dowd S."/>
        </authorList>
    </citation>
    <scope>NUCLEOTIDE SEQUENCE [LARGE SCALE GENOMIC DNA]</scope>
    <source>
        <strain evidence="13 14">WIWO2</strain>
    </source>
</reference>
<evidence type="ECO:0000313" key="14">
    <source>
        <dbReference type="Proteomes" id="UP001217485"/>
    </source>
</evidence>
<dbReference type="Gene3D" id="3.40.228.10">
    <property type="entry name" value="Dimethylsulfoxide Reductase, domain 2"/>
    <property type="match status" value="1"/>
</dbReference>
<comment type="caution">
    <text evidence="13">The sequence shown here is derived from an EMBL/GenBank/DDBJ whole genome shotgun (WGS) entry which is preliminary data.</text>
</comment>
<keyword evidence="4" id="KW-0004">4Fe-4S</keyword>
<dbReference type="Pfam" id="PF00384">
    <property type="entry name" value="Molybdopterin"/>
    <property type="match status" value="1"/>
</dbReference>
<dbReference type="Pfam" id="PF01568">
    <property type="entry name" value="Molydop_binding"/>
    <property type="match status" value="1"/>
</dbReference>
<evidence type="ECO:0000259" key="12">
    <source>
        <dbReference type="PROSITE" id="PS51669"/>
    </source>
</evidence>
<evidence type="ECO:0000313" key="13">
    <source>
        <dbReference type="EMBL" id="MDC0680788.1"/>
    </source>
</evidence>
<accession>A0ABT5C310</accession>
<evidence type="ECO:0000256" key="3">
    <source>
        <dbReference type="ARBA" id="ARBA00008747"/>
    </source>
</evidence>
<evidence type="ECO:0000256" key="6">
    <source>
        <dbReference type="ARBA" id="ARBA00022723"/>
    </source>
</evidence>
<feature type="compositionally biased region" description="Low complexity" evidence="11">
    <location>
        <begin position="775"/>
        <end position="803"/>
    </location>
</feature>
<keyword evidence="9" id="KW-0411">Iron-sulfur</keyword>
<dbReference type="RefSeq" id="WP_272097814.1">
    <property type="nucleotide sequence ID" value="NZ_JAQNDK010000002.1"/>
</dbReference>
<dbReference type="SUPFAM" id="SSF50692">
    <property type="entry name" value="ADC-like"/>
    <property type="match status" value="1"/>
</dbReference>
<feature type="region of interest" description="Disordered" evidence="11">
    <location>
        <begin position="775"/>
        <end position="812"/>
    </location>
</feature>
<evidence type="ECO:0000256" key="8">
    <source>
        <dbReference type="ARBA" id="ARBA00023004"/>
    </source>
</evidence>
<dbReference type="SUPFAM" id="SSF53706">
    <property type="entry name" value="Formate dehydrogenase/DMSO reductase, domains 1-3"/>
    <property type="match status" value="1"/>
</dbReference>
<evidence type="ECO:0000256" key="9">
    <source>
        <dbReference type="ARBA" id="ARBA00023014"/>
    </source>
</evidence>
<feature type="compositionally biased region" description="Polar residues" evidence="11">
    <location>
        <begin position="365"/>
        <end position="378"/>
    </location>
</feature>
<dbReference type="Gene3D" id="2.20.25.90">
    <property type="entry name" value="ADC-like domains"/>
    <property type="match status" value="1"/>
</dbReference>
<dbReference type="PANTHER" id="PTHR43105:SF10">
    <property type="entry name" value="NADH-QUINONE OXIDOREDUCTASE SUBUNIT G"/>
    <property type="match status" value="1"/>
</dbReference>
<dbReference type="InterPro" id="IPR009010">
    <property type="entry name" value="Asp_de-COase-like_dom_sf"/>
</dbReference>
<keyword evidence="6" id="KW-0479">Metal-binding</keyword>
<evidence type="ECO:0000256" key="11">
    <source>
        <dbReference type="SAM" id="MobiDB-lite"/>
    </source>
</evidence>
<dbReference type="CDD" id="cd02791">
    <property type="entry name" value="MopB_CT_Nitrate-R-NapA-like"/>
    <property type="match status" value="1"/>
</dbReference>
<keyword evidence="10" id="KW-0534">Nitrate assimilation</keyword>
<evidence type="ECO:0000256" key="4">
    <source>
        <dbReference type="ARBA" id="ARBA00022485"/>
    </source>
</evidence>
<dbReference type="InterPro" id="IPR050123">
    <property type="entry name" value="Prok_molybdopt-oxidoreductase"/>
</dbReference>
<keyword evidence="7" id="KW-0560">Oxidoreductase</keyword>
<evidence type="ECO:0000256" key="10">
    <source>
        <dbReference type="ARBA" id="ARBA00023063"/>
    </source>
</evidence>
<evidence type="ECO:0000256" key="1">
    <source>
        <dbReference type="ARBA" id="ARBA00001942"/>
    </source>
</evidence>
<dbReference type="InterPro" id="IPR006657">
    <property type="entry name" value="MoPterin_dinucl-bd_dom"/>
</dbReference>
<evidence type="ECO:0000256" key="5">
    <source>
        <dbReference type="ARBA" id="ARBA00022505"/>
    </source>
</evidence>
<comment type="cofactor">
    <cofactor evidence="2">
        <name>[4Fe-4S] cluster</name>
        <dbReference type="ChEBI" id="CHEBI:49883"/>
    </cofactor>
</comment>
<dbReference type="InterPro" id="IPR041957">
    <property type="entry name" value="CT_Nitrate-R-NapA-like"/>
</dbReference>
<organism evidence="13 14">
    <name type="scientific">Sorangium atrum</name>
    <dbReference type="NCBI Taxonomy" id="2995308"/>
    <lineage>
        <taxon>Bacteria</taxon>
        <taxon>Pseudomonadati</taxon>
        <taxon>Myxococcota</taxon>
        <taxon>Polyangia</taxon>
        <taxon>Polyangiales</taxon>
        <taxon>Polyangiaceae</taxon>
        <taxon>Sorangium</taxon>
    </lineage>
</organism>
<evidence type="ECO:0000256" key="7">
    <source>
        <dbReference type="ARBA" id="ARBA00023002"/>
    </source>
</evidence>
<comment type="similarity">
    <text evidence="3">Belongs to the prokaryotic molybdopterin-containing oxidoreductase family. NasA/NapA/NarB subfamily.</text>
</comment>
<proteinExistence type="inferred from homology"/>
<dbReference type="InterPro" id="IPR006963">
    <property type="entry name" value="Mopterin_OxRdtase_4Fe-4S_dom"/>
</dbReference>
<protein>
    <submittedName>
        <fullName evidence="13">Nitrate reductase</fullName>
    </submittedName>
</protein>
<dbReference type="PANTHER" id="PTHR43105">
    <property type="entry name" value="RESPIRATORY NITRATE REDUCTASE"/>
    <property type="match status" value="1"/>
</dbReference>
<keyword evidence="14" id="KW-1185">Reference proteome</keyword>
<keyword evidence="8" id="KW-0408">Iron</keyword>
<dbReference type="Pfam" id="PF04879">
    <property type="entry name" value="Molybdop_Fe4S4"/>
    <property type="match status" value="1"/>
</dbReference>
<sequence>MLDRIADPWGVRTPYGRDEPWPTRVDQLLDPGLAEGDVERWVHSACVLCANGCALDIAVKDGRMVGVRGRGADHPNHGRLGPKGLFGWQANRARDRLTRPLVRRGERLVEADWDTAMGAIVARSREIRAKHGAGAFGFYSSGQLLLEEYYTLSLLARGGLGTPHVDGNTRLCTATAAQSMRESFGCDGQPGSMSDVDHCDTLFLVGYNVAETQTVFWMRMLDRLDGPDPPRLVVVDPRRSVPARRADVHLPIKGGTNVALLNAILHEILRNGWLDRAFVDAYTIGLDALAALVDRYPPARAASICGVPADRIREAARVLGSAERLFSACLQGVYQSNQATAAAVQVNNIHLVRGMIGRPGCGIIQSNGQPTSQNTRETGCNGEMPGFRNHRNRRHMEELARIWNVDPLVIPSWGAPTHAMKILRYAAEGSIKLLWIIATNPAVSIPELRRLRSTLDQEPLFVVVQDAFLTETARHADIVLPAAIWGEKTGTFTNTDRTVHLTEKAVEPPGEARSDLDILLDYARRMDLRDKDGAPLVKWRTPEEAFEAWKVCSKGRPCDYTGITYDRLRGGGIQWPCTDERPEGTPRLYTDHRFFSDPEVAQDFGHDLDTGGARSETEFRALNPAGRAFLRASEYLPPIEEADDEYPFLLTTGRTIYQFHTRTKTARAPQLQRAAPDAWVEIAAPDARRLAIEEGDWVRVESPRGHVVVRARISEIREGAVFLPFHYGTWDEDPGSHRWPRAANELTITAWDPVSKQPYFKVAKVKLLRVAASGGVPSPAPTTGAAAPAPGVVVPPTVGGPAAEESNPRPGG</sequence>
<dbReference type="Proteomes" id="UP001217485">
    <property type="component" value="Unassembled WGS sequence"/>
</dbReference>
<feature type="region of interest" description="Disordered" evidence="11">
    <location>
        <begin position="365"/>
        <end position="388"/>
    </location>
</feature>
<dbReference type="Gene3D" id="3.40.50.740">
    <property type="match status" value="1"/>
</dbReference>
<dbReference type="PROSITE" id="PS51669">
    <property type="entry name" value="4FE4S_MOW_BIS_MGD"/>
    <property type="match status" value="1"/>
</dbReference>
<dbReference type="InterPro" id="IPR006656">
    <property type="entry name" value="Mopterin_OxRdtase"/>
</dbReference>
<dbReference type="CDD" id="cd02754">
    <property type="entry name" value="MopB_Nitrate-R-NapA-like"/>
    <property type="match status" value="1"/>
</dbReference>
<comment type="cofactor">
    <cofactor evidence="1">
        <name>Mo-bis(molybdopterin guanine dinucleotide)</name>
        <dbReference type="ChEBI" id="CHEBI:60539"/>
    </cofactor>
</comment>
<feature type="domain" description="4Fe-4S Mo/W bis-MGD-type" evidence="12">
    <location>
        <begin position="39"/>
        <end position="95"/>
    </location>
</feature>
<keyword evidence="5" id="KW-0500">Molybdenum</keyword>